<evidence type="ECO:0000313" key="14">
    <source>
        <dbReference type="Proteomes" id="UP000258927"/>
    </source>
</evidence>
<comment type="pathway">
    <text evidence="2">Amino-acid biosynthesis; L-methionine biosynthesis via de novo pathway; L-homoserine from L-aspartate: step 3/3.</text>
</comment>
<keyword evidence="8" id="KW-0521">NADP</keyword>
<sequence>MSEHAEFLAQVEKFLEQTGCSPSRFGREFAADPLFVFNLRKGREPRLDTRNRILAQMRETERQDMKDDAPLRLGIAGVGTVGASLISMFLNEQERMMQRFGRQIVVTGISARSRSKDRGVDLSDMTWFDDPVALAKSEEIDLFVELMGGEDGPALASIRAALELGKPVVTANKALIAKHGVDIARLAEKTNTQFGFEAAVAGGIPIIKTLREGLGLAHVQRVYGIMNGTCNYILTRMTNEGISFQDCLKDAQELGYAEADPTFDIEGNDTAHKLAILTCLCFGCEIAADQMYIEGITRIDQADIKVASDLGFDIKLLGVAQLTSDGIEQRVHPTLVPKTSTIAGIDGVLNAVSLETDHVEELLLAGPGAGGDATAASVISDIFDCARGTHVPPLGLPVDELVPYDKARMREHEGGYFIRLNARDIPGALAAIASRMGESEISLESVIQRPDLVVNDPETKSEATRTVVLITQKTLEQSVRQTIDRIAADGFIVGKPQVIRIERF</sequence>
<accession>A0A2R4MFP2</accession>
<dbReference type="PANTHER" id="PTHR43331">
    <property type="entry name" value="HOMOSERINE DEHYDROGENASE"/>
    <property type="match status" value="1"/>
</dbReference>
<evidence type="ECO:0000313" key="13">
    <source>
        <dbReference type="EMBL" id="AVX04765.1"/>
    </source>
</evidence>
<feature type="domain" description="ACT" evidence="12">
    <location>
        <begin position="417"/>
        <end position="501"/>
    </location>
</feature>
<evidence type="ECO:0000256" key="11">
    <source>
        <dbReference type="RuleBase" id="RU004171"/>
    </source>
</evidence>
<dbReference type="GO" id="GO:0009086">
    <property type="term" value="P:methionine biosynthetic process"/>
    <property type="evidence" value="ECO:0007669"/>
    <property type="project" value="UniProtKB-KW"/>
</dbReference>
<dbReference type="GO" id="GO:0050661">
    <property type="term" value="F:NADP binding"/>
    <property type="evidence" value="ECO:0007669"/>
    <property type="project" value="InterPro"/>
</dbReference>
<dbReference type="PROSITE" id="PS51671">
    <property type="entry name" value="ACT"/>
    <property type="match status" value="1"/>
</dbReference>
<protein>
    <recommendedName>
        <fullName evidence="5">Homoserine dehydrogenase</fullName>
        <ecNumber evidence="4">1.1.1.3</ecNumber>
    </recommendedName>
</protein>
<dbReference type="InterPro" id="IPR002912">
    <property type="entry name" value="ACT_dom"/>
</dbReference>
<dbReference type="GO" id="GO:0004412">
    <property type="term" value="F:homoserine dehydrogenase activity"/>
    <property type="evidence" value="ECO:0007669"/>
    <property type="project" value="UniProtKB-EC"/>
</dbReference>
<comment type="similarity">
    <text evidence="3 11">Belongs to the homoserine dehydrogenase family.</text>
</comment>
<proteinExistence type="inferred from homology"/>
<evidence type="ECO:0000256" key="4">
    <source>
        <dbReference type="ARBA" id="ARBA00013213"/>
    </source>
</evidence>
<dbReference type="Proteomes" id="UP000258927">
    <property type="component" value="Chromosome"/>
</dbReference>
<keyword evidence="14" id="KW-1185">Reference proteome</keyword>
<comment type="pathway">
    <text evidence="1">Amino-acid biosynthesis; L-threonine biosynthesis; L-threonine from L-aspartate: step 3/5.</text>
</comment>
<keyword evidence="7" id="KW-0791">Threonine biosynthesis</keyword>
<dbReference type="AlphaFoldDB" id="A0A2R4MFP2"/>
<dbReference type="InterPro" id="IPR001342">
    <property type="entry name" value="HDH_cat"/>
</dbReference>
<evidence type="ECO:0000256" key="6">
    <source>
        <dbReference type="ARBA" id="ARBA00022605"/>
    </source>
</evidence>
<evidence type="ECO:0000256" key="5">
    <source>
        <dbReference type="ARBA" id="ARBA00013376"/>
    </source>
</evidence>
<dbReference type="SUPFAM" id="SSF55347">
    <property type="entry name" value="Glyceraldehyde-3-phosphate dehydrogenase-like, C-terminal domain"/>
    <property type="match status" value="1"/>
</dbReference>
<dbReference type="GO" id="GO:0009088">
    <property type="term" value="P:threonine biosynthetic process"/>
    <property type="evidence" value="ECO:0007669"/>
    <property type="project" value="UniProtKB-UniPathway"/>
</dbReference>
<evidence type="ECO:0000256" key="7">
    <source>
        <dbReference type="ARBA" id="ARBA00022697"/>
    </source>
</evidence>
<dbReference type="InterPro" id="IPR036291">
    <property type="entry name" value="NAD(P)-bd_dom_sf"/>
</dbReference>
<dbReference type="Gene3D" id="3.30.70.260">
    <property type="match status" value="1"/>
</dbReference>
<evidence type="ECO:0000256" key="3">
    <source>
        <dbReference type="ARBA" id="ARBA00006753"/>
    </source>
</evidence>
<dbReference type="PANTHER" id="PTHR43331:SF1">
    <property type="entry name" value="HOMOSERINE DEHYDROGENASE"/>
    <property type="match status" value="1"/>
</dbReference>
<dbReference type="InterPro" id="IPR005106">
    <property type="entry name" value="Asp/hSer_DH_NAD-bd"/>
</dbReference>
<dbReference type="Gene3D" id="3.30.360.10">
    <property type="entry name" value="Dihydrodipicolinate Reductase, domain 2"/>
    <property type="match status" value="1"/>
</dbReference>
<dbReference type="InterPro" id="IPR019811">
    <property type="entry name" value="HDH_CS"/>
</dbReference>
<dbReference type="STRING" id="1122213.GCA_000423365_02569"/>
<dbReference type="UniPathway" id="UPA00050">
    <property type="reaction ID" value="UER00063"/>
</dbReference>
<evidence type="ECO:0000259" key="12">
    <source>
        <dbReference type="PROSITE" id="PS51671"/>
    </source>
</evidence>
<organism evidence="13 14">
    <name type="scientific">Maritalea myrionectae</name>
    <dbReference type="NCBI Taxonomy" id="454601"/>
    <lineage>
        <taxon>Bacteria</taxon>
        <taxon>Pseudomonadati</taxon>
        <taxon>Pseudomonadota</taxon>
        <taxon>Alphaproteobacteria</taxon>
        <taxon>Hyphomicrobiales</taxon>
        <taxon>Devosiaceae</taxon>
        <taxon>Maritalea</taxon>
    </lineage>
</organism>
<dbReference type="Gene3D" id="3.40.50.720">
    <property type="entry name" value="NAD(P)-binding Rossmann-like Domain"/>
    <property type="match status" value="1"/>
</dbReference>
<dbReference type="CDD" id="cd04881">
    <property type="entry name" value="ACT_HSDH-Hom"/>
    <property type="match status" value="1"/>
</dbReference>
<keyword evidence="10" id="KW-0486">Methionine biosynthesis</keyword>
<dbReference type="Pfam" id="PF03447">
    <property type="entry name" value="NAD_binding_3"/>
    <property type="match status" value="1"/>
</dbReference>
<dbReference type="Pfam" id="PF00742">
    <property type="entry name" value="Homoserine_dh"/>
    <property type="match status" value="1"/>
</dbReference>
<dbReference type="NCBIfam" id="NF004976">
    <property type="entry name" value="PRK06349.1"/>
    <property type="match status" value="1"/>
</dbReference>
<keyword evidence="6" id="KW-0028">Amino-acid biosynthesis</keyword>
<keyword evidence="9" id="KW-0560">Oxidoreductase</keyword>
<dbReference type="EC" id="1.1.1.3" evidence="4"/>
<name>A0A2R4MFP2_9HYPH</name>
<dbReference type="PROSITE" id="PS01042">
    <property type="entry name" value="HOMOSER_DHGENASE"/>
    <property type="match status" value="1"/>
</dbReference>
<gene>
    <name evidence="13" type="ORF">MXMO3_02251</name>
</gene>
<dbReference type="EMBL" id="CP021330">
    <property type="protein sequence ID" value="AVX04765.1"/>
    <property type="molecule type" value="Genomic_DNA"/>
</dbReference>
<dbReference type="FunFam" id="3.30.360.10:FF:000005">
    <property type="entry name" value="Homoserine dehydrogenase"/>
    <property type="match status" value="1"/>
</dbReference>
<evidence type="ECO:0000256" key="2">
    <source>
        <dbReference type="ARBA" id="ARBA00005062"/>
    </source>
</evidence>
<dbReference type="KEGG" id="mmyr:MXMO3_02251"/>
<reference evidence="13 14" key="1">
    <citation type="submission" date="2017-05" db="EMBL/GenBank/DDBJ databases">
        <title>Genome Analysis of Maritalea myrionectae HL2708#5.</title>
        <authorList>
            <consortium name="Cotde Inc.-PKNU"/>
            <person name="Jang D."/>
            <person name="Oh H.-M."/>
        </authorList>
    </citation>
    <scope>NUCLEOTIDE SEQUENCE [LARGE SCALE GENOMIC DNA]</scope>
    <source>
        <strain evidence="13 14">HL2708#5</strain>
    </source>
</reference>
<evidence type="ECO:0000256" key="1">
    <source>
        <dbReference type="ARBA" id="ARBA00005056"/>
    </source>
</evidence>
<evidence type="ECO:0000256" key="10">
    <source>
        <dbReference type="ARBA" id="ARBA00023167"/>
    </source>
</evidence>
<dbReference type="SUPFAM" id="SSF51735">
    <property type="entry name" value="NAD(P)-binding Rossmann-fold domains"/>
    <property type="match status" value="1"/>
</dbReference>
<evidence type="ECO:0000256" key="8">
    <source>
        <dbReference type="ARBA" id="ARBA00022857"/>
    </source>
</evidence>
<dbReference type="UniPathway" id="UPA00051">
    <property type="reaction ID" value="UER00465"/>
</dbReference>
<evidence type="ECO:0000256" key="9">
    <source>
        <dbReference type="ARBA" id="ARBA00023002"/>
    </source>
</evidence>